<sequence length="76" mass="8962">MKLIIITLHFLLLSFYSNAQGLNIQETLAEKEGKSTTELFEERKEERKTKREEKRDLKSNQGAQSDIVRKEDLEHQ</sequence>
<gene>
    <name evidence="3" type="ORF">HHU12_29925</name>
</gene>
<reference evidence="3 4" key="1">
    <citation type="submission" date="2020-04" db="EMBL/GenBank/DDBJ databases">
        <title>Flammeovirga sp. SR4, a novel species isolated from seawater.</title>
        <authorList>
            <person name="Wang X."/>
        </authorList>
    </citation>
    <scope>NUCLEOTIDE SEQUENCE [LARGE SCALE GENOMIC DNA]</scope>
    <source>
        <strain evidence="3 4">ATCC 23126</strain>
    </source>
</reference>
<dbReference type="Proteomes" id="UP000576082">
    <property type="component" value="Unassembled WGS sequence"/>
</dbReference>
<dbReference type="EMBL" id="JABANE010000143">
    <property type="protein sequence ID" value="NME72216.1"/>
    <property type="molecule type" value="Genomic_DNA"/>
</dbReference>
<keyword evidence="2" id="KW-0732">Signal</keyword>
<feature type="region of interest" description="Disordered" evidence="1">
    <location>
        <begin position="33"/>
        <end position="76"/>
    </location>
</feature>
<feature type="signal peptide" evidence="2">
    <location>
        <begin position="1"/>
        <end position="19"/>
    </location>
</feature>
<evidence type="ECO:0000256" key="1">
    <source>
        <dbReference type="SAM" id="MobiDB-lite"/>
    </source>
</evidence>
<protein>
    <submittedName>
        <fullName evidence="3">Uncharacterized protein</fullName>
    </submittedName>
</protein>
<feature type="chain" id="PRO_5031565868" evidence="2">
    <location>
        <begin position="20"/>
        <end position="76"/>
    </location>
</feature>
<accession>A0A7X9S0S0</accession>
<name>A0A7X9S0S0_9BACT</name>
<organism evidence="3 4">
    <name type="scientific">Flammeovirga aprica JL-4</name>
    <dbReference type="NCBI Taxonomy" id="694437"/>
    <lineage>
        <taxon>Bacteria</taxon>
        <taxon>Pseudomonadati</taxon>
        <taxon>Bacteroidota</taxon>
        <taxon>Cytophagia</taxon>
        <taxon>Cytophagales</taxon>
        <taxon>Flammeovirgaceae</taxon>
        <taxon>Flammeovirga</taxon>
    </lineage>
</organism>
<evidence type="ECO:0000256" key="2">
    <source>
        <dbReference type="SAM" id="SignalP"/>
    </source>
</evidence>
<evidence type="ECO:0000313" key="4">
    <source>
        <dbReference type="Proteomes" id="UP000576082"/>
    </source>
</evidence>
<feature type="compositionally biased region" description="Basic and acidic residues" evidence="1">
    <location>
        <begin position="33"/>
        <end position="58"/>
    </location>
</feature>
<comment type="caution">
    <text evidence="3">The sequence shown here is derived from an EMBL/GenBank/DDBJ whole genome shotgun (WGS) entry which is preliminary data.</text>
</comment>
<dbReference type="RefSeq" id="WP_169660410.1">
    <property type="nucleotide sequence ID" value="NZ_JABANE010000143.1"/>
</dbReference>
<evidence type="ECO:0000313" key="3">
    <source>
        <dbReference type="EMBL" id="NME72216.1"/>
    </source>
</evidence>
<keyword evidence="4" id="KW-1185">Reference proteome</keyword>
<feature type="compositionally biased region" description="Basic and acidic residues" evidence="1">
    <location>
        <begin position="67"/>
        <end position="76"/>
    </location>
</feature>
<proteinExistence type="predicted"/>
<dbReference type="AlphaFoldDB" id="A0A7X9S0S0"/>